<feature type="transmembrane region" description="Helical" evidence="8">
    <location>
        <begin position="50"/>
        <end position="72"/>
    </location>
</feature>
<keyword evidence="7 8" id="KW-0472">Membrane</keyword>
<feature type="transmembrane region" description="Helical" evidence="8">
    <location>
        <begin position="122"/>
        <end position="140"/>
    </location>
</feature>
<feature type="transmembrane region" description="Helical" evidence="8">
    <location>
        <begin position="303"/>
        <end position="324"/>
    </location>
</feature>
<keyword evidence="3 9" id="KW-0328">Glycosyltransferase</keyword>
<feature type="transmembrane region" description="Helical" evidence="8">
    <location>
        <begin position="204"/>
        <end position="228"/>
    </location>
</feature>
<evidence type="ECO:0000313" key="10">
    <source>
        <dbReference type="Proteomes" id="UP000182725"/>
    </source>
</evidence>
<dbReference type="Proteomes" id="UP000182725">
    <property type="component" value="Unassembled WGS sequence"/>
</dbReference>
<keyword evidence="6 8" id="KW-1133">Transmembrane helix</keyword>
<feature type="transmembrane region" description="Helical" evidence="8">
    <location>
        <begin position="146"/>
        <end position="162"/>
    </location>
</feature>
<evidence type="ECO:0000256" key="5">
    <source>
        <dbReference type="ARBA" id="ARBA00022692"/>
    </source>
</evidence>
<feature type="transmembrane region" description="Helical" evidence="8">
    <location>
        <begin position="174"/>
        <end position="192"/>
    </location>
</feature>
<evidence type="ECO:0000313" key="9">
    <source>
        <dbReference type="EMBL" id="SEF11747.1"/>
    </source>
</evidence>
<protein>
    <submittedName>
        <fullName evidence="9">Mannosyltransferase</fullName>
    </submittedName>
</protein>
<feature type="transmembrane region" description="Helical" evidence="8">
    <location>
        <begin position="333"/>
        <end position="351"/>
    </location>
</feature>
<dbReference type="GO" id="GO:0009103">
    <property type="term" value="P:lipopolysaccharide biosynthetic process"/>
    <property type="evidence" value="ECO:0007669"/>
    <property type="project" value="UniProtKB-ARBA"/>
</dbReference>
<organism evidence="9 10">
    <name type="scientific">Arthrobacter alpinus</name>
    <dbReference type="NCBI Taxonomy" id="656366"/>
    <lineage>
        <taxon>Bacteria</taxon>
        <taxon>Bacillati</taxon>
        <taxon>Actinomycetota</taxon>
        <taxon>Actinomycetes</taxon>
        <taxon>Micrococcales</taxon>
        <taxon>Micrococcaceae</taxon>
        <taxon>Arthrobacter</taxon>
    </lineage>
</organism>
<keyword evidence="5 8" id="KW-0812">Transmembrane</keyword>
<dbReference type="AlphaFoldDB" id="A0A1H5PF97"/>
<dbReference type="GO" id="GO:0016763">
    <property type="term" value="F:pentosyltransferase activity"/>
    <property type="evidence" value="ECO:0007669"/>
    <property type="project" value="TreeGrafter"/>
</dbReference>
<evidence type="ECO:0000256" key="4">
    <source>
        <dbReference type="ARBA" id="ARBA00022679"/>
    </source>
</evidence>
<evidence type="ECO:0000256" key="2">
    <source>
        <dbReference type="ARBA" id="ARBA00022475"/>
    </source>
</evidence>
<accession>A0A1H5PF97</accession>
<feature type="transmembrane region" description="Helical" evidence="8">
    <location>
        <begin position="389"/>
        <end position="405"/>
    </location>
</feature>
<sequence>MYGSARSSRGMDRIVATARRSPPFTYRGFDVIATPDTLQRKPHFSRLRSVQLAPIYVGFVGFLVSFAASWVPSLWRDEAATAYVANHTTSELFTIVGQIDAVFGLYYWLMHEWLSVVGTNPLTLRFLSAVAVGVGAAAVTATGTRLYRTSFGIVAGLLFAILPRMTTMGIEARSYALCAAMAAVLGWLTVVLSDRARALTAVFYFLVGTFAVYLHMYAVLVVGTLWLSGMFLARTKKSRIWLSFASAGVFAATIPLLLLAKNQAGAQISWINSSPLRMMYQAVVEQYFPYKTVVRFTTPDQEWVRVVATVLAVVAWLLIAVVVVRGWKQYRRLLIFSLPSVVLPTTLVLAYSLAVSPVYTPKYLIATVPAFAILLACALFSLRRTWVQATAVVLLVGLIVPIYIAQRQPNAKFVIDDYSFIAETVDHNAREGDGILFDSSPGDPIESGRNAISGYPQAFSKTLDMAEVTGPARLTTPWSPQLSFNQIHQVVEQTPRIWLVTTPQRDNNANADYAAELTQLGFREVSRFAGPTHIVLLWSR</sequence>
<dbReference type="GO" id="GO:0010041">
    <property type="term" value="P:response to iron(III) ion"/>
    <property type="evidence" value="ECO:0007669"/>
    <property type="project" value="TreeGrafter"/>
</dbReference>
<dbReference type="PANTHER" id="PTHR33908">
    <property type="entry name" value="MANNOSYLTRANSFERASE YKCB-RELATED"/>
    <property type="match status" value="1"/>
</dbReference>
<proteinExistence type="predicted"/>
<comment type="subcellular location">
    <subcellularLocation>
        <location evidence="1">Cell membrane</location>
        <topology evidence="1">Multi-pass membrane protein</topology>
    </subcellularLocation>
</comment>
<keyword evidence="2" id="KW-1003">Cell membrane</keyword>
<reference evidence="9 10" key="1">
    <citation type="submission" date="2016-10" db="EMBL/GenBank/DDBJ databases">
        <authorList>
            <person name="de Groot N.N."/>
        </authorList>
    </citation>
    <scope>NUCLEOTIDE SEQUENCE [LARGE SCALE GENOMIC DNA]</scope>
    <source>
        <strain evidence="9 10">DSM 22274</strain>
    </source>
</reference>
<evidence type="ECO:0000256" key="8">
    <source>
        <dbReference type="SAM" id="Phobius"/>
    </source>
</evidence>
<dbReference type="InterPro" id="IPR050297">
    <property type="entry name" value="LipidA_mod_glycosyltrf_83"/>
</dbReference>
<gene>
    <name evidence="9" type="ORF">SAMN04489740_4138</name>
</gene>
<feature type="transmembrane region" description="Helical" evidence="8">
    <location>
        <begin position="240"/>
        <end position="260"/>
    </location>
</feature>
<dbReference type="GO" id="GO:0005886">
    <property type="term" value="C:plasma membrane"/>
    <property type="evidence" value="ECO:0007669"/>
    <property type="project" value="UniProtKB-SubCell"/>
</dbReference>
<evidence type="ECO:0000256" key="1">
    <source>
        <dbReference type="ARBA" id="ARBA00004651"/>
    </source>
</evidence>
<evidence type="ECO:0000256" key="6">
    <source>
        <dbReference type="ARBA" id="ARBA00022989"/>
    </source>
</evidence>
<evidence type="ECO:0000256" key="7">
    <source>
        <dbReference type="ARBA" id="ARBA00023136"/>
    </source>
</evidence>
<feature type="transmembrane region" description="Helical" evidence="8">
    <location>
        <begin position="92"/>
        <end position="110"/>
    </location>
</feature>
<name>A0A1H5PF97_9MICC</name>
<keyword evidence="4 9" id="KW-0808">Transferase</keyword>
<dbReference type="EMBL" id="FNTV01000002">
    <property type="protein sequence ID" value="SEF11747.1"/>
    <property type="molecule type" value="Genomic_DNA"/>
</dbReference>
<feature type="transmembrane region" description="Helical" evidence="8">
    <location>
        <begin position="363"/>
        <end position="382"/>
    </location>
</feature>
<evidence type="ECO:0000256" key="3">
    <source>
        <dbReference type="ARBA" id="ARBA00022676"/>
    </source>
</evidence>
<dbReference type="PANTHER" id="PTHR33908:SF3">
    <property type="entry name" value="UNDECAPRENYL PHOSPHATE-ALPHA-4-AMINO-4-DEOXY-L-ARABINOSE ARABINOSYL TRANSFERASE"/>
    <property type="match status" value="1"/>
</dbReference>